<keyword evidence="2" id="KW-1185">Reference proteome</keyword>
<evidence type="ECO:0000313" key="2">
    <source>
        <dbReference type="Proteomes" id="UP000199169"/>
    </source>
</evidence>
<sequence length="99" mass="11308">MQYMGAKLIQRSKDYRPDGVVVEVVFWEVEPSVPGSVHVYKYRLYAGRNGETLVRYDNETRKGDHKHIGADEREVPFTFVQMAKTLQDFLAAVEALTGT</sequence>
<dbReference type="EMBL" id="FLQX01000048">
    <property type="protein sequence ID" value="SBT04450.1"/>
    <property type="molecule type" value="Genomic_DNA"/>
</dbReference>
<name>A0A1A8XH16_9PROT</name>
<reference evidence="1 2" key="1">
    <citation type="submission" date="2016-06" db="EMBL/GenBank/DDBJ databases">
        <authorList>
            <person name="Kjaerup R.B."/>
            <person name="Dalgaard T.S."/>
            <person name="Juul-Madsen H.R."/>
        </authorList>
    </citation>
    <scope>NUCLEOTIDE SEQUENCE [LARGE SCALE GENOMIC DNA]</scope>
    <source>
        <strain evidence="1">3</strain>
    </source>
</reference>
<dbReference type="Proteomes" id="UP000199169">
    <property type="component" value="Unassembled WGS sequence"/>
</dbReference>
<gene>
    <name evidence="1" type="ORF">ACCAA_1410002</name>
</gene>
<proteinExistence type="predicted"/>
<organism evidence="1 2">
    <name type="scientific">Candidatus Accumulibacter aalborgensis</name>
    <dbReference type="NCBI Taxonomy" id="1860102"/>
    <lineage>
        <taxon>Bacteria</taxon>
        <taxon>Pseudomonadati</taxon>
        <taxon>Pseudomonadota</taxon>
        <taxon>Betaproteobacteria</taxon>
        <taxon>Candidatus Accumulibacter</taxon>
    </lineage>
</organism>
<dbReference type="AlphaFoldDB" id="A0A1A8XH16"/>
<accession>A0A1A8XH16</accession>
<protein>
    <submittedName>
        <fullName evidence="1">Uncharacterized protein</fullName>
    </submittedName>
</protein>
<evidence type="ECO:0000313" key="1">
    <source>
        <dbReference type="EMBL" id="SBT04450.1"/>
    </source>
</evidence>
<dbReference type="STRING" id="1860102.ACCAA_1410002"/>
<dbReference type="Pfam" id="PF20126">
    <property type="entry name" value="TumE"/>
    <property type="match status" value="1"/>
</dbReference>
<dbReference type="InterPro" id="IPR045397">
    <property type="entry name" value="TumE-like"/>
</dbReference>